<organism evidence="1 2">
    <name type="scientific">Phlebia brevispora</name>
    <dbReference type="NCBI Taxonomy" id="194682"/>
    <lineage>
        <taxon>Eukaryota</taxon>
        <taxon>Fungi</taxon>
        <taxon>Dikarya</taxon>
        <taxon>Basidiomycota</taxon>
        <taxon>Agaricomycotina</taxon>
        <taxon>Agaricomycetes</taxon>
        <taxon>Polyporales</taxon>
        <taxon>Meruliaceae</taxon>
        <taxon>Phlebia</taxon>
    </lineage>
</organism>
<name>A0ACC1RN44_9APHY</name>
<accession>A0ACC1RN44</accession>
<keyword evidence="2" id="KW-1185">Reference proteome</keyword>
<evidence type="ECO:0000313" key="1">
    <source>
        <dbReference type="EMBL" id="KAJ3522735.1"/>
    </source>
</evidence>
<evidence type="ECO:0000313" key="2">
    <source>
        <dbReference type="Proteomes" id="UP001148662"/>
    </source>
</evidence>
<dbReference type="EMBL" id="JANHOG010002506">
    <property type="protein sequence ID" value="KAJ3522735.1"/>
    <property type="molecule type" value="Genomic_DNA"/>
</dbReference>
<proteinExistence type="predicted"/>
<comment type="caution">
    <text evidence="1">The sequence shown here is derived from an EMBL/GenBank/DDBJ whole genome shotgun (WGS) entry which is preliminary data.</text>
</comment>
<gene>
    <name evidence="1" type="ORF">NM688_g8832</name>
</gene>
<protein>
    <submittedName>
        <fullName evidence="1">Uncharacterized protein</fullName>
    </submittedName>
</protein>
<reference evidence="1" key="1">
    <citation type="submission" date="2022-07" db="EMBL/GenBank/DDBJ databases">
        <title>Genome Sequence of Phlebia brevispora.</title>
        <authorList>
            <person name="Buettner E."/>
        </authorList>
    </citation>
    <scope>NUCLEOTIDE SEQUENCE</scope>
    <source>
        <strain evidence="1">MPL23</strain>
    </source>
</reference>
<dbReference type="Proteomes" id="UP001148662">
    <property type="component" value="Unassembled WGS sequence"/>
</dbReference>
<sequence length="286" mass="32312">MKRWSSSILNSPPVFHAIGLKPRDRAYICVRCAYRIPMPAHLTTMEYPLLKAALLVLSAYCTFISTNSPNPPATPEEQARYVKDNKIRDPLAMSFRRWNTNLFRSICYCTALAEALFIVLSTIGALPRAPQLFHPSSALDLQDLSLSNFFIYGVCSMSLAAYIRSTCFRHLGRLYTFELSVKKDHRLITDGPYAIVRHPGYVGSVLFYTGACCAQLGPGSLLAASGLWRSPVGAVFAITYLSYCAYVCSFLLARVSKEDKVLKQQFRAEWEEWAKRTPYRLIPYVY</sequence>